<organism evidence="2 3">
    <name type="scientific">Phlebiopsis gigantea (strain 11061_1 CR5-6)</name>
    <name type="common">White-rot fungus</name>
    <name type="synonym">Peniophora gigantea</name>
    <dbReference type="NCBI Taxonomy" id="745531"/>
    <lineage>
        <taxon>Eukaryota</taxon>
        <taxon>Fungi</taxon>
        <taxon>Dikarya</taxon>
        <taxon>Basidiomycota</taxon>
        <taxon>Agaricomycotina</taxon>
        <taxon>Agaricomycetes</taxon>
        <taxon>Polyporales</taxon>
        <taxon>Phanerochaetaceae</taxon>
        <taxon>Phlebiopsis</taxon>
    </lineage>
</organism>
<dbReference type="HOGENOM" id="CLU_2197890_0_0_1"/>
<evidence type="ECO:0000256" key="1">
    <source>
        <dbReference type="SAM" id="MobiDB-lite"/>
    </source>
</evidence>
<feature type="compositionally biased region" description="Basic residues" evidence="1">
    <location>
        <begin position="20"/>
        <end position="42"/>
    </location>
</feature>
<sequence length="108" mass="12101">MPDLNTHSQSLCKPEPTLFTRRHTRRGRPSLRTHVSARRPTPRKAAPSTHLPVVGHVARTVDPRLALHVDAHAEHLLRGPVHRAETVRHQLPCRPVQRNGRAAAPATR</sequence>
<name>A0A0C3PDT6_PHLG1</name>
<protein>
    <submittedName>
        <fullName evidence="2">Uncharacterized protein</fullName>
    </submittedName>
</protein>
<keyword evidence="3" id="KW-1185">Reference proteome</keyword>
<evidence type="ECO:0000313" key="2">
    <source>
        <dbReference type="EMBL" id="KIP03513.1"/>
    </source>
</evidence>
<feature type="compositionally biased region" description="Polar residues" evidence="1">
    <location>
        <begin position="1"/>
        <end position="11"/>
    </location>
</feature>
<feature type="region of interest" description="Disordered" evidence="1">
    <location>
        <begin position="1"/>
        <end position="49"/>
    </location>
</feature>
<dbReference type="EMBL" id="KN840612">
    <property type="protein sequence ID" value="KIP03513.1"/>
    <property type="molecule type" value="Genomic_DNA"/>
</dbReference>
<gene>
    <name evidence="2" type="ORF">PHLGIDRAFT_236639</name>
</gene>
<accession>A0A0C3PDT6</accession>
<evidence type="ECO:0000313" key="3">
    <source>
        <dbReference type="Proteomes" id="UP000053257"/>
    </source>
</evidence>
<proteinExistence type="predicted"/>
<dbReference type="AlphaFoldDB" id="A0A0C3PDT6"/>
<reference evidence="2 3" key="1">
    <citation type="journal article" date="2014" name="PLoS Genet.">
        <title>Analysis of the Phlebiopsis gigantea genome, transcriptome and secretome provides insight into its pioneer colonization strategies of wood.</title>
        <authorList>
            <person name="Hori C."/>
            <person name="Ishida T."/>
            <person name="Igarashi K."/>
            <person name="Samejima M."/>
            <person name="Suzuki H."/>
            <person name="Master E."/>
            <person name="Ferreira P."/>
            <person name="Ruiz-Duenas F.J."/>
            <person name="Held B."/>
            <person name="Canessa P."/>
            <person name="Larrondo L.F."/>
            <person name="Schmoll M."/>
            <person name="Druzhinina I.S."/>
            <person name="Kubicek C.P."/>
            <person name="Gaskell J.A."/>
            <person name="Kersten P."/>
            <person name="St John F."/>
            <person name="Glasner J."/>
            <person name="Sabat G."/>
            <person name="Splinter BonDurant S."/>
            <person name="Syed K."/>
            <person name="Yadav J."/>
            <person name="Mgbeahuruike A.C."/>
            <person name="Kovalchuk A."/>
            <person name="Asiegbu F.O."/>
            <person name="Lackner G."/>
            <person name="Hoffmeister D."/>
            <person name="Rencoret J."/>
            <person name="Gutierrez A."/>
            <person name="Sun H."/>
            <person name="Lindquist E."/>
            <person name="Barry K."/>
            <person name="Riley R."/>
            <person name="Grigoriev I.V."/>
            <person name="Henrissat B."/>
            <person name="Kues U."/>
            <person name="Berka R.M."/>
            <person name="Martinez A.T."/>
            <person name="Covert S.F."/>
            <person name="Blanchette R.A."/>
            <person name="Cullen D."/>
        </authorList>
    </citation>
    <scope>NUCLEOTIDE SEQUENCE [LARGE SCALE GENOMIC DNA]</scope>
    <source>
        <strain evidence="2 3">11061_1 CR5-6</strain>
    </source>
</reference>
<dbReference type="Proteomes" id="UP000053257">
    <property type="component" value="Unassembled WGS sequence"/>
</dbReference>